<dbReference type="SUPFAM" id="SSF53850">
    <property type="entry name" value="Periplasmic binding protein-like II"/>
    <property type="match status" value="1"/>
</dbReference>
<comment type="caution">
    <text evidence="2">The sequence shown here is derived from an EMBL/GenBank/DDBJ whole genome shotgun (WGS) entry which is preliminary data.</text>
</comment>
<dbReference type="Pfam" id="PF03401">
    <property type="entry name" value="TctC"/>
    <property type="match status" value="1"/>
</dbReference>
<dbReference type="AlphaFoldDB" id="A0A9X1W095"/>
<accession>A0A9X1W095</accession>
<comment type="similarity">
    <text evidence="1">Belongs to the UPF0065 (bug) family.</text>
</comment>
<dbReference type="EMBL" id="JALGBI010000004">
    <property type="protein sequence ID" value="MCJ0766179.1"/>
    <property type="molecule type" value="Genomic_DNA"/>
</dbReference>
<organism evidence="2 3">
    <name type="scientific">Variovorax terrae</name>
    <dbReference type="NCBI Taxonomy" id="2923278"/>
    <lineage>
        <taxon>Bacteria</taxon>
        <taxon>Pseudomonadati</taxon>
        <taxon>Pseudomonadota</taxon>
        <taxon>Betaproteobacteria</taxon>
        <taxon>Burkholderiales</taxon>
        <taxon>Comamonadaceae</taxon>
        <taxon>Variovorax</taxon>
    </lineage>
</organism>
<keyword evidence="3" id="KW-1185">Reference proteome</keyword>
<dbReference type="PANTHER" id="PTHR42928:SF5">
    <property type="entry name" value="BLR1237 PROTEIN"/>
    <property type="match status" value="1"/>
</dbReference>
<name>A0A9X1W095_9BURK</name>
<dbReference type="InterPro" id="IPR005064">
    <property type="entry name" value="BUG"/>
</dbReference>
<dbReference type="InterPro" id="IPR042100">
    <property type="entry name" value="Bug_dom1"/>
</dbReference>
<dbReference type="Gene3D" id="3.40.190.150">
    <property type="entry name" value="Bordetella uptake gene, domain 1"/>
    <property type="match status" value="1"/>
</dbReference>
<dbReference type="Proteomes" id="UP001139447">
    <property type="component" value="Unassembled WGS sequence"/>
</dbReference>
<dbReference type="Gene3D" id="3.40.190.10">
    <property type="entry name" value="Periplasmic binding protein-like II"/>
    <property type="match status" value="1"/>
</dbReference>
<sequence length="327" mass="34529">MHPANRRQFVVGLSAALTGMRPVEAEETAFPVRPVRIVTGASAGGGVDVLVRLMSDPLAAQWRQAVIVDNRPGASQLIAASAVAKAKPDGYTLLVATSTPFIQVKFVQKDVPIEVWRDFAPLTVIGVGTVALAAAKNAPFNSVAELIEHGRRAGVRLPYGTWGNGSGGHLIGEGLRAHAKIDLVHVPYRGEAAEITDLLGGNLSVVFLTHATAKAQAEAGKLKLLAVTGTDRFPFMPDVPTFKEQGVPGLEVIGWIGAFAPAAVPPALTQKISSDMQKVLKDPAVAALYAKQGYAATGGTPAQFRKLFLEDEARWKALAQIAALRPE</sequence>
<reference evidence="2" key="1">
    <citation type="submission" date="2022-03" db="EMBL/GenBank/DDBJ databases">
        <authorList>
            <person name="Woo C.Y."/>
        </authorList>
    </citation>
    <scope>NUCLEOTIDE SEQUENCE</scope>
    <source>
        <strain evidence="2">CYS-02</strain>
    </source>
</reference>
<evidence type="ECO:0000313" key="2">
    <source>
        <dbReference type="EMBL" id="MCJ0766179.1"/>
    </source>
</evidence>
<gene>
    <name evidence="2" type="ORF">MMF98_23470</name>
</gene>
<protein>
    <submittedName>
        <fullName evidence="2">Tripartite tricarboxylate transporter substrate binding protein</fullName>
    </submittedName>
</protein>
<dbReference type="PIRSF" id="PIRSF017082">
    <property type="entry name" value="YflP"/>
    <property type="match status" value="1"/>
</dbReference>
<proteinExistence type="inferred from homology"/>
<dbReference type="PANTHER" id="PTHR42928">
    <property type="entry name" value="TRICARBOXYLATE-BINDING PROTEIN"/>
    <property type="match status" value="1"/>
</dbReference>
<dbReference type="RefSeq" id="WP_243309777.1">
    <property type="nucleotide sequence ID" value="NZ_JALGBI010000004.1"/>
</dbReference>
<evidence type="ECO:0000313" key="3">
    <source>
        <dbReference type="Proteomes" id="UP001139447"/>
    </source>
</evidence>
<dbReference type="CDD" id="cd07012">
    <property type="entry name" value="PBP2_Bug_TTT"/>
    <property type="match status" value="1"/>
</dbReference>
<evidence type="ECO:0000256" key="1">
    <source>
        <dbReference type="ARBA" id="ARBA00006987"/>
    </source>
</evidence>